<dbReference type="InterPro" id="IPR011098">
    <property type="entry name" value="G5_dom"/>
</dbReference>
<keyword evidence="1" id="KW-0732">Signal</keyword>
<name>A0ABS3I509_9MICO</name>
<feature type="compositionally biased region" description="Low complexity" evidence="2">
    <location>
        <begin position="21"/>
        <end position="45"/>
    </location>
</feature>
<feature type="compositionally biased region" description="Pro residues" evidence="2">
    <location>
        <begin position="119"/>
        <end position="128"/>
    </location>
</feature>
<keyword evidence="5" id="KW-1185">Reference proteome</keyword>
<dbReference type="Gene3D" id="2.20.230.10">
    <property type="entry name" value="Resuscitation-promoting factor rpfb"/>
    <property type="match status" value="1"/>
</dbReference>
<dbReference type="Pfam" id="PF07501">
    <property type="entry name" value="G5"/>
    <property type="match status" value="1"/>
</dbReference>
<reference evidence="4 5" key="1">
    <citation type="submission" date="2021-03" db="EMBL/GenBank/DDBJ databases">
        <authorList>
            <person name="Xin L."/>
        </authorList>
    </citation>
    <scope>NUCLEOTIDE SEQUENCE [LARGE SCALE GENOMIC DNA]</scope>
    <source>
        <strain evidence="4 5">XHU 5031</strain>
    </source>
</reference>
<dbReference type="PROSITE" id="PS51109">
    <property type="entry name" value="G5"/>
    <property type="match status" value="1"/>
</dbReference>
<evidence type="ECO:0000313" key="5">
    <source>
        <dbReference type="Proteomes" id="UP000664617"/>
    </source>
</evidence>
<feature type="region of interest" description="Disordered" evidence="2">
    <location>
        <begin position="1"/>
        <end position="77"/>
    </location>
</feature>
<feature type="region of interest" description="Disordered" evidence="2">
    <location>
        <begin position="110"/>
        <end position="136"/>
    </location>
</feature>
<accession>A0ABS3I509</accession>
<proteinExistence type="predicted"/>
<feature type="compositionally biased region" description="Basic and acidic residues" evidence="2">
    <location>
        <begin position="59"/>
        <end position="69"/>
    </location>
</feature>
<comment type="caution">
    <text evidence="4">The sequence shown here is derived from an EMBL/GenBank/DDBJ whole genome shotgun (WGS) entry which is preliminary data.</text>
</comment>
<protein>
    <submittedName>
        <fullName evidence="4">G5 domain-containing protein</fullName>
    </submittedName>
</protein>
<evidence type="ECO:0000256" key="1">
    <source>
        <dbReference type="ARBA" id="ARBA00022729"/>
    </source>
</evidence>
<gene>
    <name evidence="4" type="ORF">J0911_03455</name>
</gene>
<feature type="compositionally biased region" description="Polar residues" evidence="2">
    <location>
        <begin position="11"/>
        <end position="20"/>
    </location>
</feature>
<dbReference type="SMART" id="SM01208">
    <property type="entry name" value="G5"/>
    <property type="match status" value="1"/>
</dbReference>
<feature type="domain" description="G5" evidence="3">
    <location>
        <begin position="39"/>
        <end position="119"/>
    </location>
</feature>
<sequence>MSGCAAPGPTSALSGPAVSQSPTASESPAATPSPTAEPEPVTTTKKVTKKEAIPFQKVTKNDPNLDKGTKKVTTKGVKGVRTTTVRITYVDGEETDREVIKKVVTRKPVDQVTSIGTRTPPPPPPEPEPSNCDPNYSGCVPIASDVDCAGGSGNGPAYVSGPVRVTGSDVYGLDSDGDGVGCEP</sequence>
<evidence type="ECO:0000256" key="2">
    <source>
        <dbReference type="SAM" id="MobiDB-lite"/>
    </source>
</evidence>
<evidence type="ECO:0000259" key="3">
    <source>
        <dbReference type="PROSITE" id="PS51109"/>
    </source>
</evidence>
<reference evidence="5" key="2">
    <citation type="submission" date="2023-07" db="EMBL/GenBank/DDBJ databases">
        <title>Myceligenerans salitolerans sp. nov., a halotolerant actinomycete isolated from a salt lake in Xinjiang, China.</title>
        <authorList>
            <person name="Guan T."/>
        </authorList>
    </citation>
    <scope>NUCLEOTIDE SEQUENCE [LARGE SCALE GENOMIC DNA]</scope>
    <source>
        <strain evidence="5">XHU 5031</strain>
    </source>
</reference>
<organism evidence="4 5">
    <name type="scientific">Myceligenerans salitolerans</name>
    <dbReference type="NCBI Taxonomy" id="1230528"/>
    <lineage>
        <taxon>Bacteria</taxon>
        <taxon>Bacillati</taxon>
        <taxon>Actinomycetota</taxon>
        <taxon>Actinomycetes</taxon>
        <taxon>Micrococcales</taxon>
        <taxon>Promicromonosporaceae</taxon>
        <taxon>Myceligenerans</taxon>
    </lineage>
</organism>
<evidence type="ECO:0000313" key="4">
    <source>
        <dbReference type="EMBL" id="MBO0608081.1"/>
    </source>
</evidence>
<dbReference type="EMBL" id="JAFMPK010000020">
    <property type="protein sequence ID" value="MBO0608081.1"/>
    <property type="molecule type" value="Genomic_DNA"/>
</dbReference>
<dbReference type="Proteomes" id="UP000664617">
    <property type="component" value="Unassembled WGS sequence"/>
</dbReference>